<dbReference type="WormBase" id="D1007.4">
    <property type="protein sequence ID" value="CE09039"/>
    <property type="gene ID" value="WBGene00017002"/>
</dbReference>
<organism evidence="2 3">
    <name type="scientific">Caenorhabditis elegans</name>
    <dbReference type="NCBI Taxonomy" id="6239"/>
    <lineage>
        <taxon>Eukaryota</taxon>
        <taxon>Metazoa</taxon>
        <taxon>Ecdysozoa</taxon>
        <taxon>Nematoda</taxon>
        <taxon>Chromadorea</taxon>
        <taxon>Rhabditida</taxon>
        <taxon>Rhabditina</taxon>
        <taxon>Rhabditomorpha</taxon>
        <taxon>Rhabditoidea</taxon>
        <taxon>Rhabditidae</taxon>
        <taxon>Peloderinae</taxon>
        <taxon>Caenorhabditis</taxon>
    </lineage>
</organism>
<dbReference type="GO" id="GO:0000387">
    <property type="term" value="P:spliceosomal snRNP assembly"/>
    <property type="evidence" value="ECO:0000318"/>
    <property type="project" value="GO_Central"/>
</dbReference>
<sequence length="168" mass="19149">MSNDQIWDLLGHQIQIELDTGDVRRQESTTGHLMTRDPVSQSLLIAKIEENSTSIKSIEWIPSCSVKSIRKLKNTENPEIHVAIEKYFENDGIEGGSSGAEDSEEDIKKRAHRVVNYLKSHHLDVVEKPNGTYIIAGTVRFERPYHNANLYCDIPIVLKRILKLVEEI</sequence>
<dbReference type="InterPro" id="IPR047574">
    <property type="entry name" value="AD"/>
</dbReference>
<dbReference type="Bgee" id="WBGene00017002">
    <property type="expression patterns" value="Expressed in germ line (C elegans) and 4 other cell types or tissues"/>
</dbReference>
<dbReference type="PANTHER" id="PTHR14710:SF2">
    <property type="entry name" value="GEM-ASSOCIATED PROTEIN 6"/>
    <property type="match status" value="1"/>
</dbReference>
<reference evidence="2 3" key="1">
    <citation type="journal article" date="1998" name="Science">
        <title>Genome sequence of the nematode C. elegans: a platform for investigating biology.</title>
        <authorList>
            <consortium name="The C. elegans sequencing consortium"/>
            <person name="Sulson J.E."/>
            <person name="Waterston R."/>
        </authorList>
    </citation>
    <scope>NUCLEOTIDE SEQUENCE [LARGE SCALE GENOMIC DNA]</scope>
    <source>
        <strain evidence="2 3">Bristol N2</strain>
    </source>
</reference>
<dbReference type="InterPro" id="IPR009422">
    <property type="entry name" value="Gemin6"/>
</dbReference>
<dbReference type="CTD" id="183887"/>
<evidence type="ECO:0000313" key="4">
    <source>
        <dbReference type="WormBase" id="D1007.4"/>
    </source>
</evidence>
<dbReference type="OrthoDB" id="77463at2759"/>
<dbReference type="InParanoid" id="O01871"/>
<proteinExistence type="evidence at protein level"/>
<keyword evidence="3" id="KW-1185">Reference proteome</keyword>
<name>O01871_CAEEL</name>
<protein>
    <submittedName>
        <fullName evidence="2">AD domain-containing protein</fullName>
    </submittedName>
</protein>
<dbReference type="GO" id="GO:0005737">
    <property type="term" value="C:cytoplasm"/>
    <property type="evidence" value="ECO:0007005"/>
    <property type="project" value="WormBase"/>
</dbReference>
<dbReference type="eggNOG" id="ENOG502SDJK">
    <property type="taxonomic scope" value="Eukaryota"/>
</dbReference>
<dbReference type="AGR" id="WB:WBGene00017002"/>
<dbReference type="OMA" id="IEWIPSC"/>
<dbReference type="SMR" id="O01871"/>
<dbReference type="Reactome" id="R-CEL-191859">
    <property type="pathway name" value="snRNP Assembly"/>
</dbReference>
<dbReference type="UCSC" id="D1007.4">
    <property type="organism name" value="c. elegans"/>
</dbReference>
<dbReference type="RefSeq" id="NP_491396.1">
    <property type="nucleotide sequence ID" value="NM_058995.1"/>
</dbReference>
<dbReference type="EMBL" id="BX284601">
    <property type="protein sequence ID" value="CCD67314.1"/>
    <property type="molecule type" value="Genomic_DNA"/>
</dbReference>
<evidence type="ECO:0000313" key="2">
    <source>
        <dbReference type="EMBL" id="CCD67314.1"/>
    </source>
</evidence>
<dbReference type="KEGG" id="cel:CELE_D1007.4"/>
<evidence type="ECO:0000259" key="1">
    <source>
        <dbReference type="PROSITE" id="PS52001"/>
    </source>
</evidence>
<keyword evidence="5" id="KW-1267">Proteomics identification</keyword>
<gene>
    <name evidence="2" type="ORF">CELE_D1007.4</name>
    <name evidence="2 4" type="ORF">D1007.4</name>
</gene>
<evidence type="ECO:0000313" key="3">
    <source>
        <dbReference type="Proteomes" id="UP000001940"/>
    </source>
</evidence>
<dbReference type="IntAct" id="O01871">
    <property type="interactions" value="1"/>
</dbReference>
<dbReference type="GO" id="GO:0055120">
    <property type="term" value="C:striated muscle dense body"/>
    <property type="evidence" value="ECO:0007005"/>
    <property type="project" value="WormBase"/>
</dbReference>
<dbReference type="Gene3D" id="2.30.30.100">
    <property type="match status" value="1"/>
</dbReference>
<dbReference type="PIR" id="T30923">
    <property type="entry name" value="T30923"/>
</dbReference>
<feature type="domain" description="AD" evidence="1">
    <location>
        <begin position="78"/>
        <end position="168"/>
    </location>
</feature>
<dbReference type="PeptideAtlas" id="O01871"/>
<dbReference type="GeneID" id="183887"/>
<evidence type="ECO:0007829" key="5">
    <source>
        <dbReference type="PeptideAtlas" id="O01871"/>
    </source>
</evidence>
<dbReference type="GO" id="GO:0005634">
    <property type="term" value="C:nucleus"/>
    <property type="evidence" value="ECO:0007669"/>
    <property type="project" value="InterPro"/>
</dbReference>
<dbReference type="GO" id="GO:0032797">
    <property type="term" value="C:SMN complex"/>
    <property type="evidence" value="ECO:0000318"/>
    <property type="project" value="GO_Central"/>
</dbReference>
<dbReference type="GO" id="GO:0000245">
    <property type="term" value="P:spliceosomal complex assembly"/>
    <property type="evidence" value="ECO:0007669"/>
    <property type="project" value="InterPro"/>
</dbReference>
<dbReference type="HOGENOM" id="CLU_1587988_0_0_1"/>
<dbReference type="PaxDb" id="6239-D1007.4"/>
<dbReference type="PROSITE" id="PS52001">
    <property type="entry name" value="AD"/>
    <property type="match status" value="1"/>
</dbReference>
<dbReference type="FunCoup" id="O01871">
    <property type="interactions" value="20"/>
</dbReference>
<accession>O01871</accession>
<dbReference type="STRING" id="6239.D1007.4.1"/>
<dbReference type="Proteomes" id="UP000001940">
    <property type="component" value="Chromosome I"/>
</dbReference>
<dbReference type="AlphaFoldDB" id="O01871"/>
<dbReference type="PANTHER" id="PTHR14710">
    <property type="entry name" value="GEM-ASSOCIATED PROTEIN 6"/>
    <property type="match status" value="1"/>
</dbReference>